<keyword evidence="3" id="KW-1185">Reference proteome</keyword>
<evidence type="ECO:0000256" key="1">
    <source>
        <dbReference type="SAM" id="MobiDB-lite"/>
    </source>
</evidence>
<dbReference type="EMBL" id="CM029050">
    <property type="protein sequence ID" value="KAG2570020.1"/>
    <property type="molecule type" value="Genomic_DNA"/>
</dbReference>
<feature type="region of interest" description="Disordered" evidence="1">
    <location>
        <begin position="86"/>
        <end position="133"/>
    </location>
</feature>
<evidence type="ECO:0000313" key="2">
    <source>
        <dbReference type="EMBL" id="KAG2570020.1"/>
    </source>
</evidence>
<gene>
    <name evidence="2" type="ORF">PVAP13_7NG414601</name>
</gene>
<reference evidence="2" key="1">
    <citation type="submission" date="2020-05" db="EMBL/GenBank/DDBJ databases">
        <title>WGS assembly of Panicum virgatum.</title>
        <authorList>
            <person name="Lovell J.T."/>
            <person name="Jenkins J."/>
            <person name="Shu S."/>
            <person name="Juenger T.E."/>
            <person name="Schmutz J."/>
        </authorList>
    </citation>
    <scope>NUCLEOTIDE SEQUENCE</scope>
    <source>
        <strain evidence="2">AP13</strain>
    </source>
</reference>
<dbReference type="AlphaFoldDB" id="A0A8T0Q7Z5"/>
<evidence type="ECO:0000313" key="3">
    <source>
        <dbReference type="Proteomes" id="UP000823388"/>
    </source>
</evidence>
<name>A0A8T0Q7Z5_PANVG</name>
<accession>A0A8T0Q7Z5</accession>
<sequence length="151" mass="16448">MVMEIDRASERRVFLLAPPPGQGRAVYAHARPDAVARLLAAPSGGMQESDRGGAAGEPRECVAGAEGERREWAGLDLGARAEHLGKLTSVHPPGNGRLATPKPKPKPKRRWAPPPKRQLLLQHKRQKPATEQVAEDELTNPVIAMDCFIFL</sequence>
<dbReference type="Proteomes" id="UP000823388">
    <property type="component" value="Chromosome 7N"/>
</dbReference>
<proteinExistence type="predicted"/>
<organism evidence="2 3">
    <name type="scientific">Panicum virgatum</name>
    <name type="common">Blackwell switchgrass</name>
    <dbReference type="NCBI Taxonomy" id="38727"/>
    <lineage>
        <taxon>Eukaryota</taxon>
        <taxon>Viridiplantae</taxon>
        <taxon>Streptophyta</taxon>
        <taxon>Embryophyta</taxon>
        <taxon>Tracheophyta</taxon>
        <taxon>Spermatophyta</taxon>
        <taxon>Magnoliopsida</taxon>
        <taxon>Liliopsida</taxon>
        <taxon>Poales</taxon>
        <taxon>Poaceae</taxon>
        <taxon>PACMAD clade</taxon>
        <taxon>Panicoideae</taxon>
        <taxon>Panicodae</taxon>
        <taxon>Paniceae</taxon>
        <taxon>Panicinae</taxon>
        <taxon>Panicum</taxon>
        <taxon>Panicum sect. Hiantes</taxon>
    </lineage>
</organism>
<comment type="caution">
    <text evidence="2">The sequence shown here is derived from an EMBL/GenBank/DDBJ whole genome shotgun (WGS) entry which is preliminary data.</text>
</comment>
<protein>
    <submittedName>
        <fullName evidence="2">Uncharacterized protein</fullName>
    </submittedName>
</protein>